<geneLocation type="mitochondrion" evidence="13"/>
<dbReference type="GO" id="GO:0009060">
    <property type="term" value="P:aerobic respiration"/>
    <property type="evidence" value="ECO:0007669"/>
    <property type="project" value="TreeGrafter"/>
</dbReference>
<evidence type="ECO:0000313" key="13">
    <source>
        <dbReference type="EMBL" id="ABK79924.1"/>
    </source>
</evidence>
<reference evidence="13" key="2">
    <citation type="journal article" date="2007" name="Gene">
        <title>Three divergent mitochondrial genomes from California populations of the copepod Tigriopus californicus.</title>
        <authorList>
            <person name="Burton R.S."/>
            <person name="Byrne R.J."/>
            <person name="Rawson P.D."/>
        </authorList>
    </citation>
    <scope>NUCLEOTIDE SEQUENCE</scope>
    <source>
        <strain evidence="13">Santa Cruz</strain>
    </source>
</reference>
<organism evidence="13">
    <name type="scientific">Tigriopus californicus</name>
    <name type="common">Marine copepod</name>
    <dbReference type="NCBI Taxonomy" id="6832"/>
    <lineage>
        <taxon>Eukaryota</taxon>
        <taxon>Metazoa</taxon>
        <taxon>Ecdysozoa</taxon>
        <taxon>Arthropoda</taxon>
        <taxon>Crustacea</taxon>
        <taxon>Multicrustacea</taxon>
        <taxon>Hexanauplia</taxon>
        <taxon>Copepoda</taxon>
        <taxon>Harpacticoida</taxon>
        <taxon>Harpacticidae</taxon>
        <taxon>Tigriopus</taxon>
    </lineage>
</organism>
<evidence type="ECO:0000256" key="2">
    <source>
        <dbReference type="ARBA" id="ARBA00004225"/>
    </source>
</evidence>
<evidence type="ECO:0000256" key="7">
    <source>
        <dbReference type="ARBA" id="ARBA00022989"/>
    </source>
</evidence>
<dbReference type="GO" id="GO:0003954">
    <property type="term" value="F:NADH dehydrogenase activity"/>
    <property type="evidence" value="ECO:0007669"/>
    <property type="project" value="TreeGrafter"/>
</dbReference>
<evidence type="ECO:0000256" key="1">
    <source>
        <dbReference type="ARBA" id="ARBA00003257"/>
    </source>
</evidence>
<feature type="transmembrane region" description="Helical" evidence="12">
    <location>
        <begin position="142"/>
        <end position="162"/>
    </location>
</feature>
<evidence type="ECO:0000256" key="4">
    <source>
        <dbReference type="ARBA" id="ARBA00021009"/>
    </source>
</evidence>
<accession>A2T598</accession>
<keyword evidence="11 13" id="KW-0496">Mitochondrion</keyword>
<feature type="transmembrane region" description="Helical" evidence="12">
    <location>
        <begin position="99"/>
        <end position="121"/>
    </location>
</feature>
<feature type="transmembrane region" description="Helical" evidence="12">
    <location>
        <begin position="280"/>
        <end position="302"/>
    </location>
</feature>
<dbReference type="GO" id="GO:0008137">
    <property type="term" value="F:NADH dehydrogenase (ubiquinone) activity"/>
    <property type="evidence" value="ECO:0007669"/>
    <property type="project" value="UniProtKB-EC"/>
</dbReference>
<dbReference type="InterPro" id="IPR001694">
    <property type="entry name" value="NADH_UbQ_OxRdtase_su1/FPO"/>
</dbReference>
<dbReference type="AlphaFoldDB" id="A2T598"/>
<keyword evidence="9 12" id="KW-0472">Membrane</keyword>
<keyword evidence="8 11" id="KW-0830">Ubiquinone</keyword>
<keyword evidence="5" id="KW-0813">Transport</keyword>
<evidence type="ECO:0000256" key="12">
    <source>
        <dbReference type="SAM" id="Phobius"/>
    </source>
</evidence>
<evidence type="ECO:0000256" key="11">
    <source>
        <dbReference type="RuleBase" id="RU000473"/>
    </source>
</evidence>
<dbReference type="PROSITE" id="PS00667">
    <property type="entry name" value="COMPLEX1_ND1_1"/>
    <property type="match status" value="1"/>
</dbReference>
<reference evidence="13" key="1">
    <citation type="submission" date="2006-08" db="EMBL/GenBank/DDBJ databases">
        <authorList>
            <person name="Burton R."/>
            <person name="Byrne R."/>
            <person name="Rawson P."/>
        </authorList>
    </citation>
    <scope>NUCLEOTIDE SEQUENCE</scope>
    <source>
        <strain evidence="13">Santa Cruz</strain>
    </source>
</reference>
<feature type="transmembrane region" description="Helical" evidence="12">
    <location>
        <begin position="213"/>
        <end position="239"/>
    </location>
</feature>
<keyword evidence="6 10" id="KW-0812">Transmembrane</keyword>
<dbReference type="EMBL" id="DQ917374">
    <property type="protein sequence ID" value="ABK79924.1"/>
    <property type="molecule type" value="Genomic_DNA"/>
</dbReference>
<comment type="subcellular location">
    <subcellularLocation>
        <location evidence="10">Mitochondrion inner membrane</location>
        <topology evidence="10">Multi-pass membrane protein</topology>
    </subcellularLocation>
    <subcellularLocation>
        <location evidence="2">Mitochondrion membrane</location>
        <topology evidence="2">Multi-pass membrane protein</topology>
    </subcellularLocation>
</comment>
<comment type="function">
    <text evidence="1">Core subunit of the mitochondrial membrane respiratory chain NADH dehydrogenase (Complex I) that is believed to belong to the minimal assembly required for catalysis. Complex I functions in the transfer of electrons from NADH to the respiratory chain. The immediate electron acceptor for the enzyme is believed to be ubiquinone.</text>
</comment>
<dbReference type="PANTHER" id="PTHR11432:SF3">
    <property type="entry name" value="NADH-UBIQUINONE OXIDOREDUCTASE CHAIN 1"/>
    <property type="match status" value="1"/>
</dbReference>
<comment type="catalytic activity">
    <reaction evidence="11">
        <text>a ubiquinone + NADH + 5 H(+)(in) = a ubiquinol + NAD(+) + 4 H(+)(out)</text>
        <dbReference type="Rhea" id="RHEA:29091"/>
        <dbReference type="Rhea" id="RHEA-COMP:9565"/>
        <dbReference type="Rhea" id="RHEA-COMP:9566"/>
        <dbReference type="ChEBI" id="CHEBI:15378"/>
        <dbReference type="ChEBI" id="CHEBI:16389"/>
        <dbReference type="ChEBI" id="CHEBI:17976"/>
        <dbReference type="ChEBI" id="CHEBI:57540"/>
        <dbReference type="ChEBI" id="CHEBI:57945"/>
        <dbReference type="EC" id="7.1.1.2"/>
    </reaction>
</comment>
<evidence type="ECO:0000256" key="10">
    <source>
        <dbReference type="RuleBase" id="RU000471"/>
    </source>
</evidence>
<feature type="transmembrane region" description="Helical" evidence="12">
    <location>
        <begin position="70"/>
        <end position="93"/>
    </location>
</feature>
<proteinExistence type="inferred from homology"/>
<name>A2T598_TIGCA</name>
<feature type="transmembrane region" description="Helical" evidence="12">
    <location>
        <begin position="245"/>
        <end position="268"/>
    </location>
</feature>
<evidence type="ECO:0000256" key="6">
    <source>
        <dbReference type="ARBA" id="ARBA00022692"/>
    </source>
</evidence>
<dbReference type="PANTHER" id="PTHR11432">
    <property type="entry name" value="NADH DEHYDROGENASE SUBUNIT 1"/>
    <property type="match status" value="1"/>
</dbReference>
<protein>
    <recommendedName>
        <fullName evidence="4 11">NADH-ubiquinone oxidoreductase chain 1</fullName>
        <ecNumber evidence="11">7.1.1.2</ecNumber>
    </recommendedName>
</protein>
<keyword evidence="10" id="KW-0520">NAD</keyword>
<dbReference type="PROSITE" id="PS00668">
    <property type="entry name" value="COMPLEX1_ND1_2"/>
    <property type="match status" value="1"/>
</dbReference>
<dbReference type="HAMAP" id="MF_01350">
    <property type="entry name" value="NDH1_NuoH"/>
    <property type="match status" value="1"/>
</dbReference>
<gene>
    <name evidence="13" type="primary">nad1</name>
</gene>
<evidence type="ECO:0000256" key="3">
    <source>
        <dbReference type="ARBA" id="ARBA00010535"/>
    </source>
</evidence>
<dbReference type="InterPro" id="IPR018086">
    <property type="entry name" value="NADH_UbQ_OxRdtase_su1_CS"/>
</dbReference>
<comment type="similarity">
    <text evidence="3 10">Belongs to the complex I subunit 1 family.</text>
</comment>
<keyword evidence="7 12" id="KW-1133">Transmembrane helix</keyword>
<evidence type="ECO:0000256" key="8">
    <source>
        <dbReference type="ARBA" id="ARBA00023075"/>
    </source>
</evidence>
<feature type="transmembrane region" description="Helical" evidence="12">
    <location>
        <begin position="6"/>
        <end position="25"/>
    </location>
</feature>
<dbReference type="EC" id="7.1.1.2" evidence="11"/>
<dbReference type="GO" id="GO:0005743">
    <property type="term" value="C:mitochondrial inner membrane"/>
    <property type="evidence" value="ECO:0007669"/>
    <property type="project" value="UniProtKB-SubCell"/>
</dbReference>
<sequence length="306" mass="33872">MMFDLVISSYVAVLMLVNVAFVTLMERKILGCAQFRKGPNKVSFSGLLQPIADAVKLFGKEIVSPNMSNFLLFSVAPSLGLVVFLLITSSLLSASHGGFVEYGLIFILCIMSLGVYPLFVSGWSSNNKYALLGSLRGIAQSISYEISLSLIFLSLMLLSQTFSVSGFEHYLPSGFLSLFLGPLMLLWLISCLAETNRTPFDFAEGESELVSGFNVEFGGLNFVFMFMSEYGMILFFSLLTSNMFIAGHSLSFVGVLSSLIFVFFWMWTRATLPRFRYDKLMLLAWTSILPVSLWVCVFYSSAGGSL</sequence>
<evidence type="ECO:0000256" key="9">
    <source>
        <dbReference type="ARBA" id="ARBA00023136"/>
    </source>
</evidence>
<dbReference type="Pfam" id="PF00146">
    <property type="entry name" value="NADHdh"/>
    <property type="match status" value="1"/>
</dbReference>
<evidence type="ECO:0000256" key="5">
    <source>
        <dbReference type="ARBA" id="ARBA00022448"/>
    </source>
</evidence>
<feature type="transmembrane region" description="Helical" evidence="12">
    <location>
        <begin position="174"/>
        <end position="193"/>
    </location>
</feature>